<evidence type="ECO:0000256" key="5">
    <source>
        <dbReference type="ARBA" id="ARBA00022692"/>
    </source>
</evidence>
<reference evidence="13 14" key="1">
    <citation type="submission" date="2014-04" db="EMBL/GenBank/DDBJ databases">
        <authorList>
            <consortium name="DOE Joint Genome Institute"/>
            <person name="Kuo A."/>
            <person name="Tarkka M."/>
            <person name="Buscot F."/>
            <person name="Kohler A."/>
            <person name="Nagy L.G."/>
            <person name="Floudas D."/>
            <person name="Copeland A."/>
            <person name="Barry K.W."/>
            <person name="Cichocki N."/>
            <person name="Veneault-Fourrey C."/>
            <person name="LaButti K."/>
            <person name="Lindquist E.A."/>
            <person name="Lipzen A."/>
            <person name="Lundell T."/>
            <person name="Morin E."/>
            <person name="Murat C."/>
            <person name="Sun H."/>
            <person name="Tunlid A."/>
            <person name="Henrissat B."/>
            <person name="Grigoriev I.V."/>
            <person name="Hibbett D.S."/>
            <person name="Martin F."/>
            <person name="Nordberg H.P."/>
            <person name="Cantor M.N."/>
            <person name="Hua S.X."/>
        </authorList>
    </citation>
    <scope>NUCLEOTIDE SEQUENCE [LARGE SCALE GENOMIC DNA]</scope>
    <source>
        <strain evidence="13 14">F 1598</strain>
    </source>
</reference>
<feature type="domain" description="Sodium/calcium exchanger membrane region" evidence="12">
    <location>
        <begin position="267"/>
        <end position="406"/>
    </location>
</feature>
<feature type="transmembrane region" description="Helical" evidence="10">
    <location>
        <begin position="47"/>
        <end position="67"/>
    </location>
</feature>
<keyword evidence="8 10" id="KW-0406">Ion transport</keyword>
<keyword evidence="4 10" id="KW-0109">Calcium transport</keyword>
<accession>A0A0C3FJM0</accession>
<dbReference type="Proteomes" id="UP000054166">
    <property type="component" value="Unassembled WGS sequence"/>
</dbReference>
<feature type="region of interest" description="Disordered" evidence="11">
    <location>
        <begin position="1"/>
        <end position="20"/>
    </location>
</feature>
<feature type="domain" description="Sodium/calcium exchanger membrane region" evidence="12">
    <location>
        <begin position="76"/>
        <end position="232"/>
    </location>
</feature>
<dbReference type="GO" id="GO:0000329">
    <property type="term" value="C:fungal-type vacuole membrane"/>
    <property type="evidence" value="ECO:0007669"/>
    <property type="project" value="TreeGrafter"/>
</dbReference>
<feature type="transmembrane region" description="Helical" evidence="10">
    <location>
        <begin position="141"/>
        <end position="164"/>
    </location>
</feature>
<evidence type="ECO:0000256" key="9">
    <source>
        <dbReference type="ARBA" id="ARBA00023136"/>
    </source>
</evidence>
<evidence type="ECO:0000313" key="13">
    <source>
        <dbReference type="EMBL" id="KIM79631.1"/>
    </source>
</evidence>
<protein>
    <recommendedName>
        <fullName evidence="10">Vacuolar calcium ion transporter</fullName>
    </recommendedName>
</protein>
<dbReference type="AlphaFoldDB" id="A0A0C3FJM0"/>
<feature type="transmembrane region" description="Helical" evidence="10">
    <location>
        <begin position="217"/>
        <end position="240"/>
    </location>
</feature>
<gene>
    <name evidence="13" type="ORF">PILCRDRAFT_10134</name>
</gene>
<feature type="transmembrane region" description="Helical" evidence="10">
    <location>
        <begin position="113"/>
        <end position="129"/>
    </location>
</feature>
<keyword evidence="7 10" id="KW-1133">Transmembrane helix</keyword>
<organism evidence="13 14">
    <name type="scientific">Piloderma croceum (strain F 1598)</name>
    <dbReference type="NCBI Taxonomy" id="765440"/>
    <lineage>
        <taxon>Eukaryota</taxon>
        <taxon>Fungi</taxon>
        <taxon>Dikarya</taxon>
        <taxon>Basidiomycota</taxon>
        <taxon>Agaricomycotina</taxon>
        <taxon>Agaricomycetes</taxon>
        <taxon>Agaricomycetidae</taxon>
        <taxon>Atheliales</taxon>
        <taxon>Atheliaceae</taxon>
        <taxon>Piloderma</taxon>
    </lineage>
</organism>
<evidence type="ECO:0000256" key="6">
    <source>
        <dbReference type="ARBA" id="ARBA00022837"/>
    </source>
</evidence>
<keyword evidence="9 10" id="KW-0472">Membrane</keyword>
<feature type="transmembrane region" description="Helical" evidence="10">
    <location>
        <begin position="74"/>
        <end position="93"/>
    </location>
</feature>
<evidence type="ECO:0000256" key="7">
    <source>
        <dbReference type="ARBA" id="ARBA00022989"/>
    </source>
</evidence>
<dbReference type="HOGENOM" id="CLU_008721_2_1_1"/>
<keyword evidence="6 10" id="KW-0106">Calcium</keyword>
<dbReference type="FunCoup" id="A0A0C3FJM0">
    <property type="interactions" value="28"/>
</dbReference>
<feature type="transmembrane region" description="Helical" evidence="10">
    <location>
        <begin position="388"/>
        <end position="407"/>
    </location>
</feature>
<dbReference type="InParanoid" id="A0A0C3FJM0"/>
<comment type="function">
    <text evidence="10">Has a role in promoting intracellular calcium ion sequestration via the exchange of calcium ions for hydrogen ions across the vacuolar membrane. Involved also in manganese ion homeostasis via its uptake into the vacuole.</text>
</comment>
<evidence type="ECO:0000256" key="2">
    <source>
        <dbReference type="ARBA" id="ARBA00008170"/>
    </source>
</evidence>
<dbReference type="Pfam" id="PF01699">
    <property type="entry name" value="Na_Ca_ex"/>
    <property type="match status" value="2"/>
</dbReference>
<comment type="subcellular location">
    <subcellularLocation>
        <location evidence="1">Endomembrane system</location>
        <topology evidence="1">Multi-pass membrane protein</topology>
    </subcellularLocation>
    <subcellularLocation>
        <location evidence="10">Vacuole membrane</location>
    </subcellularLocation>
</comment>
<dbReference type="PANTHER" id="PTHR31503">
    <property type="entry name" value="VACUOLAR CALCIUM ION TRANSPORTER"/>
    <property type="match status" value="1"/>
</dbReference>
<dbReference type="PANTHER" id="PTHR31503:SF22">
    <property type="entry name" value="VACUOLAR CALCIUM ION TRANSPORTER"/>
    <property type="match status" value="1"/>
</dbReference>
<feature type="transmembrane region" description="Helical" evidence="10">
    <location>
        <begin position="359"/>
        <end position="381"/>
    </location>
</feature>
<evidence type="ECO:0000256" key="11">
    <source>
        <dbReference type="SAM" id="MobiDB-lite"/>
    </source>
</evidence>
<dbReference type="GO" id="GO:0012505">
    <property type="term" value="C:endomembrane system"/>
    <property type="evidence" value="ECO:0007669"/>
    <property type="project" value="UniProtKB-SubCell"/>
</dbReference>
<dbReference type="GO" id="GO:0015369">
    <property type="term" value="F:calcium:proton antiporter activity"/>
    <property type="evidence" value="ECO:0007669"/>
    <property type="project" value="UniProtKB-UniRule"/>
</dbReference>
<dbReference type="InterPro" id="IPR004837">
    <property type="entry name" value="NaCa_Exmemb"/>
</dbReference>
<evidence type="ECO:0000256" key="3">
    <source>
        <dbReference type="ARBA" id="ARBA00022448"/>
    </source>
</evidence>
<comment type="similarity">
    <text evidence="2 10">Belongs to the Ca(2+):cation antiporter (CaCA) (TC 2.A.19) family.</text>
</comment>
<evidence type="ECO:0000256" key="8">
    <source>
        <dbReference type="ARBA" id="ARBA00023065"/>
    </source>
</evidence>
<dbReference type="InterPro" id="IPR004713">
    <property type="entry name" value="CaH_exchang"/>
</dbReference>
<sequence length="408" mass="44501">MSSTPSERTRLLENGGQNGEIHKPFAQRATAFFKAEGEPSWVASYKYFWFGAWVNILLIFVPLSFLAHNLNWDAPLRFIFSFIAIMPLAKLLGEATDQMSMTLGQTVSGLLNASFGNAVEIIVGIAALMQGQIRIVQTSMLGSILSNILLVLGCSFLAGGFKFLESNFQVTAAQTSSSLMTLSCLTLVIPAAYHSSRGKPDGPDYSESGLLIISRGTAILLLLVYIAYLFFQASLILRVLELCDNPPNEDEEKDEPRMSTISAGSALLAVTVITSFCADYLVSSIEETADRYNIPKPFIGLILLPIVANAAEHVTSVWMAMKGKMELTIGICVGSSIQISAFVIPLLVIIGWITGHELTLFFADFETIILFVSVLLVNILIQDGKSNYMEGLLLITLYLVIALAFWVA</sequence>
<dbReference type="InterPro" id="IPR004798">
    <property type="entry name" value="CAX-like"/>
</dbReference>
<dbReference type="EMBL" id="KN833008">
    <property type="protein sequence ID" value="KIM79631.1"/>
    <property type="molecule type" value="Genomic_DNA"/>
</dbReference>
<dbReference type="NCBIfam" id="TIGR00378">
    <property type="entry name" value="cax"/>
    <property type="match status" value="1"/>
</dbReference>
<keyword evidence="14" id="KW-1185">Reference proteome</keyword>
<evidence type="ECO:0000256" key="4">
    <source>
        <dbReference type="ARBA" id="ARBA00022568"/>
    </source>
</evidence>
<dbReference type="STRING" id="765440.A0A0C3FJM0"/>
<dbReference type="NCBIfam" id="TIGR00846">
    <property type="entry name" value="caca2"/>
    <property type="match status" value="1"/>
</dbReference>
<name>A0A0C3FJM0_PILCF</name>
<evidence type="ECO:0000256" key="1">
    <source>
        <dbReference type="ARBA" id="ARBA00004127"/>
    </source>
</evidence>
<dbReference type="GO" id="GO:0006874">
    <property type="term" value="P:intracellular calcium ion homeostasis"/>
    <property type="evidence" value="ECO:0007669"/>
    <property type="project" value="TreeGrafter"/>
</dbReference>
<evidence type="ECO:0000256" key="10">
    <source>
        <dbReference type="RuleBase" id="RU365028"/>
    </source>
</evidence>
<keyword evidence="3 10" id="KW-0813">Transport</keyword>
<dbReference type="InterPro" id="IPR044880">
    <property type="entry name" value="NCX_ion-bd_dom_sf"/>
</dbReference>
<comment type="caution">
    <text evidence="10">Lacks conserved residue(s) required for the propagation of feature annotation.</text>
</comment>
<keyword evidence="10" id="KW-0926">Vacuole</keyword>
<evidence type="ECO:0000259" key="12">
    <source>
        <dbReference type="Pfam" id="PF01699"/>
    </source>
</evidence>
<reference evidence="14" key="2">
    <citation type="submission" date="2015-01" db="EMBL/GenBank/DDBJ databases">
        <title>Evolutionary Origins and Diversification of the Mycorrhizal Mutualists.</title>
        <authorList>
            <consortium name="DOE Joint Genome Institute"/>
            <consortium name="Mycorrhizal Genomics Consortium"/>
            <person name="Kohler A."/>
            <person name="Kuo A."/>
            <person name="Nagy L.G."/>
            <person name="Floudas D."/>
            <person name="Copeland A."/>
            <person name="Barry K.W."/>
            <person name="Cichocki N."/>
            <person name="Veneault-Fourrey C."/>
            <person name="LaButti K."/>
            <person name="Lindquist E.A."/>
            <person name="Lipzen A."/>
            <person name="Lundell T."/>
            <person name="Morin E."/>
            <person name="Murat C."/>
            <person name="Riley R."/>
            <person name="Ohm R."/>
            <person name="Sun H."/>
            <person name="Tunlid A."/>
            <person name="Henrissat B."/>
            <person name="Grigoriev I.V."/>
            <person name="Hibbett D.S."/>
            <person name="Martin F."/>
        </authorList>
    </citation>
    <scope>NUCLEOTIDE SEQUENCE [LARGE SCALE GENOMIC DNA]</scope>
    <source>
        <strain evidence="14">F 1598</strain>
    </source>
</reference>
<evidence type="ECO:0000313" key="14">
    <source>
        <dbReference type="Proteomes" id="UP000054166"/>
    </source>
</evidence>
<keyword evidence="10" id="KW-0050">Antiport</keyword>
<keyword evidence="5 10" id="KW-0812">Transmembrane</keyword>
<proteinExistence type="inferred from homology"/>
<feature type="transmembrane region" description="Helical" evidence="10">
    <location>
        <begin position="176"/>
        <end position="196"/>
    </location>
</feature>
<feature type="transmembrane region" description="Helical" evidence="10">
    <location>
        <begin position="260"/>
        <end position="282"/>
    </location>
</feature>
<dbReference type="OrthoDB" id="1699231at2759"/>
<feature type="transmembrane region" description="Helical" evidence="10">
    <location>
        <begin position="327"/>
        <end position="353"/>
    </location>
</feature>
<dbReference type="Gene3D" id="1.20.1420.30">
    <property type="entry name" value="NCX, central ion-binding region"/>
    <property type="match status" value="1"/>
</dbReference>